<dbReference type="EMBL" id="CAJVQC010001962">
    <property type="protein sequence ID" value="CAG8503487.1"/>
    <property type="molecule type" value="Genomic_DNA"/>
</dbReference>
<evidence type="ECO:0000313" key="1">
    <source>
        <dbReference type="EMBL" id="CAG8503487.1"/>
    </source>
</evidence>
<evidence type="ECO:0000313" key="2">
    <source>
        <dbReference type="Proteomes" id="UP000789920"/>
    </source>
</evidence>
<gene>
    <name evidence="1" type="ORF">RPERSI_LOCUS1929</name>
</gene>
<accession>A0ACA9L275</accession>
<sequence length="247" mass="28462">KKVQDSWDRAFVSHQYPKPDEKADSHQCTRKHRQLACRHKIGHTLSVEHYGVMNNRPNTPAPKQENKGKIPVKALIDTSSKFNTISESLFNKLKKDYGISDPVENLYRDVIDSTEVIDFQIRKNPSFDLVLGRDWLWMREAKISFGYSLKTCVCHAKIVINGMSIVLIEENSNKASSSKNNLSHSETEIDKPDLNLEKFIDMFKKLSIEINVSSSDSESTGSDWYDLDLKKTLKETHPYYKEKGYLF</sequence>
<keyword evidence="2" id="KW-1185">Reference proteome</keyword>
<proteinExistence type="predicted"/>
<comment type="caution">
    <text evidence="1">The sequence shown here is derived from an EMBL/GenBank/DDBJ whole genome shotgun (WGS) entry which is preliminary data.</text>
</comment>
<feature type="non-terminal residue" evidence="1">
    <location>
        <position position="1"/>
    </location>
</feature>
<organism evidence="1 2">
    <name type="scientific">Racocetra persica</name>
    <dbReference type="NCBI Taxonomy" id="160502"/>
    <lineage>
        <taxon>Eukaryota</taxon>
        <taxon>Fungi</taxon>
        <taxon>Fungi incertae sedis</taxon>
        <taxon>Mucoromycota</taxon>
        <taxon>Glomeromycotina</taxon>
        <taxon>Glomeromycetes</taxon>
        <taxon>Diversisporales</taxon>
        <taxon>Gigasporaceae</taxon>
        <taxon>Racocetra</taxon>
    </lineage>
</organism>
<reference evidence="1" key="1">
    <citation type="submission" date="2021-06" db="EMBL/GenBank/DDBJ databases">
        <authorList>
            <person name="Kallberg Y."/>
            <person name="Tangrot J."/>
            <person name="Rosling A."/>
        </authorList>
    </citation>
    <scope>NUCLEOTIDE SEQUENCE</scope>
    <source>
        <strain evidence="1">MA461A</strain>
    </source>
</reference>
<name>A0ACA9L275_9GLOM</name>
<dbReference type="Proteomes" id="UP000789920">
    <property type="component" value="Unassembled WGS sequence"/>
</dbReference>
<protein>
    <submittedName>
        <fullName evidence="1">32862_t:CDS:1</fullName>
    </submittedName>
</protein>